<dbReference type="Pfam" id="PF02453">
    <property type="entry name" value="Reticulon"/>
    <property type="match status" value="1"/>
</dbReference>
<evidence type="ECO:0000256" key="4">
    <source>
        <dbReference type="ARBA" id="ARBA00022989"/>
    </source>
</evidence>
<accession>A0AAW1HIN0</accession>
<dbReference type="GO" id="GO:0009617">
    <property type="term" value="P:response to bacterium"/>
    <property type="evidence" value="ECO:0007669"/>
    <property type="project" value="InterPro"/>
</dbReference>
<dbReference type="InterPro" id="IPR003388">
    <property type="entry name" value="Reticulon"/>
</dbReference>
<feature type="transmembrane region" description="Helical" evidence="6">
    <location>
        <begin position="67"/>
        <end position="86"/>
    </location>
</feature>
<gene>
    <name evidence="8" type="ORF">RND81_11G062800</name>
</gene>
<dbReference type="GO" id="GO:0005789">
    <property type="term" value="C:endoplasmic reticulum membrane"/>
    <property type="evidence" value="ECO:0007669"/>
    <property type="project" value="UniProtKB-SubCell"/>
</dbReference>
<feature type="transmembrane region" description="Helical" evidence="6">
    <location>
        <begin position="133"/>
        <end position="149"/>
    </location>
</feature>
<dbReference type="PANTHER" id="PTHR10994:SF157">
    <property type="entry name" value="RETICULON-LIKE PROTEIN B14"/>
    <property type="match status" value="1"/>
</dbReference>
<reference evidence="8" key="1">
    <citation type="submission" date="2024-03" db="EMBL/GenBank/DDBJ databases">
        <title>WGS assembly of Saponaria officinalis var. Norfolk2.</title>
        <authorList>
            <person name="Jenkins J."/>
            <person name="Shu S."/>
            <person name="Grimwood J."/>
            <person name="Barry K."/>
            <person name="Goodstein D."/>
            <person name="Schmutz J."/>
            <person name="Leebens-Mack J."/>
            <person name="Osbourn A."/>
        </authorList>
    </citation>
    <scope>NUCLEOTIDE SEQUENCE [LARGE SCALE GENOMIC DNA]</scope>
    <source>
        <strain evidence="8">JIC</strain>
    </source>
</reference>
<keyword evidence="9" id="KW-1185">Reference proteome</keyword>
<comment type="caution">
    <text evidence="8">The sequence shown here is derived from an EMBL/GenBank/DDBJ whole genome shotgun (WGS) entry which is preliminary data.</text>
</comment>
<evidence type="ECO:0000313" key="8">
    <source>
        <dbReference type="EMBL" id="KAK9676227.1"/>
    </source>
</evidence>
<keyword evidence="4 6" id="KW-1133">Transmembrane helix</keyword>
<evidence type="ECO:0000256" key="1">
    <source>
        <dbReference type="ARBA" id="ARBA00004477"/>
    </source>
</evidence>
<keyword evidence="3 6" id="KW-0256">Endoplasmic reticulum</keyword>
<comment type="subcellular location">
    <subcellularLocation>
        <location evidence="1 6">Endoplasmic reticulum membrane</location>
        <topology evidence="1 6">Multi-pass membrane protein</topology>
    </subcellularLocation>
</comment>
<keyword evidence="2 6" id="KW-0812">Transmembrane</keyword>
<evidence type="ECO:0000259" key="7">
    <source>
        <dbReference type="PROSITE" id="PS50845"/>
    </source>
</evidence>
<evidence type="ECO:0000256" key="3">
    <source>
        <dbReference type="ARBA" id="ARBA00022824"/>
    </source>
</evidence>
<keyword evidence="5 6" id="KW-0472">Membrane</keyword>
<proteinExistence type="predicted"/>
<evidence type="ECO:0000256" key="2">
    <source>
        <dbReference type="ARBA" id="ARBA00022692"/>
    </source>
</evidence>
<evidence type="ECO:0000256" key="5">
    <source>
        <dbReference type="ARBA" id="ARBA00023136"/>
    </source>
</evidence>
<evidence type="ECO:0000313" key="9">
    <source>
        <dbReference type="Proteomes" id="UP001443914"/>
    </source>
</evidence>
<organism evidence="8 9">
    <name type="scientific">Saponaria officinalis</name>
    <name type="common">Common soapwort</name>
    <name type="synonym">Lychnis saponaria</name>
    <dbReference type="NCBI Taxonomy" id="3572"/>
    <lineage>
        <taxon>Eukaryota</taxon>
        <taxon>Viridiplantae</taxon>
        <taxon>Streptophyta</taxon>
        <taxon>Embryophyta</taxon>
        <taxon>Tracheophyta</taxon>
        <taxon>Spermatophyta</taxon>
        <taxon>Magnoliopsida</taxon>
        <taxon>eudicotyledons</taxon>
        <taxon>Gunneridae</taxon>
        <taxon>Pentapetalae</taxon>
        <taxon>Caryophyllales</taxon>
        <taxon>Caryophyllaceae</taxon>
        <taxon>Caryophylleae</taxon>
        <taxon>Saponaria</taxon>
    </lineage>
</organism>
<protein>
    <recommendedName>
        <fullName evidence="6">Reticulon-like protein</fullName>
    </recommendedName>
</protein>
<name>A0AAW1HIN0_SAPOF</name>
<sequence>MPIYSDPDEGPSQAASRFWLGPNRPLHSIVGGGRVGDVILWRNKRLSATILGGFTMIWFLFEVVELHFITMACYLLMASMLILFAWTQASDFFRWRPPSVYEIQVSETTARHILSRLNKFLARFYKLSCGHDLARFFMALAVLWVLSIIGSYSSALNVIYVVFLFVITIPVLYERYEREVNYIATQGKGDMKRLYKKLDANLLSKIPRGPVKERKYK</sequence>
<feature type="domain" description="Reticulon" evidence="7">
    <location>
        <begin position="35"/>
        <end position="217"/>
    </location>
</feature>
<dbReference type="InterPro" id="IPR045064">
    <property type="entry name" value="Reticulon-like"/>
</dbReference>
<dbReference type="AlphaFoldDB" id="A0AAW1HIN0"/>
<feature type="transmembrane region" description="Helical" evidence="6">
    <location>
        <begin position="155"/>
        <end position="173"/>
    </location>
</feature>
<dbReference type="PROSITE" id="PS50845">
    <property type="entry name" value="RETICULON"/>
    <property type="match status" value="1"/>
</dbReference>
<dbReference type="Proteomes" id="UP001443914">
    <property type="component" value="Unassembled WGS sequence"/>
</dbReference>
<dbReference type="EMBL" id="JBDFQZ010000011">
    <property type="protein sequence ID" value="KAK9676227.1"/>
    <property type="molecule type" value="Genomic_DNA"/>
</dbReference>
<evidence type="ECO:0000256" key="6">
    <source>
        <dbReference type="RuleBase" id="RU363132"/>
    </source>
</evidence>
<dbReference type="PANTHER" id="PTHR10994">
    <property type="entry name" value="RETICULON"/>
    <property type="match status" value="1"/>
</dbReference>